<dbReference type="GO" id="GO:0008170">
    <property type="term" value="F:N-methyltransferase activity"/>
    <property type="evidence" value="ECO:0007669"/>
    <property type="project" value="InterPro"/>
</dbReference>
<dbReference type="EMBL" id="CP160091">
    <property type="protein sequence ID" value="XCS43754.1"/>
    <property type="molecule type" value="Genomic_DNA"/>
</dbReference>
<feature type="domain" description="DNA methylase adenine-specific" evidence="10">
    <location>
        <begin position="280"/>
        <end position="560"/>
    </location>
</feature>
<keyword evidence="6" id="KW-0680">Restriction system</keyword>
<organism evidence="11">
    <name type="scientific">Gardnerella piotii</name>
    <dbReference type="NCBI Taxonomy" id="2792977"/>
    <lineage>
        <taxon>Bacteria</taxon>
        <taxon>Bacillati</taxon>
        <taxon>Actinomycetota</taxon>
        <taxon>Actinomycetes</taxon>
        <taxon>Bifidobacteriales</taxon>
        <taxon>Bifidobacteriaceae</taxon>
        <taxon>Gardnerella</taxon>
    </lineage>
</organism>
<keyword evidence="7" id="KW-0238">DNA-binding</keyword>
<evidence type="ECO:0000256" key="6">
    <source>
        <dbReference type="ARBA" id="ARBA00022747"/>
    </source>
</evidence>
<evidence type="ECO:0000256" key="7">
    <source>
        <dbReference type="ARBA" id="ARBA00023125"/>
    </source>
</evidence>
<evidence type="ECO:0000259" key="9">
    <source>
        <dbReference type="Pfam" id="PF01420"/>
    </source>
</evidence>
<evidence type="ECO:0000256" key="2">
    <source>
        <dbReference type="ARBA" id="ARBA00011900"/>
    </source>
</evidence>
<sequence>MASLITKQVSESITENIFRNYYGPNTFIEKSAIPKSYGFTSKKGTRYSGYPDFFKDLGDLVIIVEAKALKHSDAEEEVVFYMNNNSITTQGMVGIAVSGQDLSQIKTTYYYRHSPDDEIKEFQVHDSLISVENIVKTYEKKISGQSISDEELTKIIKQLNETFHAGNKVRDTDRSLFFSGILIALRNDDFRASYKSIRQPSETERATTRLTLLEAHNLNKRLLEAIDIELKGKVNNLSKEFSWYDRFVFISTIDFPLDQYKKIIQLIEEKIYYPFIHDEKRDVLGKAYKLFLKRAGKVENKNIIITPDHIKSLMIKLARIEVNDVVLDTCMGTGGFLMDALEVLINLAGDDIEKINYICEHQIIGFEIDPILFALACSNMFLHGDGRSNLLYRSSLLHDSQEAIVDNHDDALLSFIKEQRPMKCVINPPYENDNPIKFVKQAIEYIEPNGKLIVIMPTPTLTKHQEKGGLTETLLREAKLDFVIKMPYNLFNEQGRTVNTSIFGFTKTPHHKDDEVMFFNLEDDGFVSVQHKGRLDIHNQWNDIENTILDTINNRREIKGKSSLRKIYKSEVLNCTGWVEPRDSKHELVRFDKLFSIAKGTLASTKNDDDGEYDFITASSERKKHSSYTHDGEALVYAISAGGSLGKSQYVNGKFVASNLCLILTQNEEYKNEYPVNLQFYNWFFETIRRQLVADLADGTSKLTIRDSDLKAYYIEYIPINEQNKFVEDYVKPLRTIQKELEAATSNLTEKMTGLLYPAK</sequence>
<evidence type="ECO:0000256" key="4">
    <source>
        <dbReference type="ARBA" id="ARBA00022679"/>
    </source>
</evidence>
<dbReference type="GO" id="GO:0009007">
    <property type="term" value="F:site-specific DNA-methyltransferase (adenine-specific) activity"/>
    <property type="evidence" value="ECO:0007669"/>
    <property type="project" value="UniProtKB-EC"/>
</dbReference>
<evidence type="ECO:0000256" key="5">
    <source>
        <dbReference type="ARBA" id="ARBA00022691"/>
    </source>
</evidence>
<dbReference type="GO" id="GO:0032259">
    <property type="term" value="P:methylation"/>
    <property type="evidence" value="ECO:0007669"/>
    <property type="project" value="UniProtKB-KW"/>
</dbReference>
<comment type="catalytic activity">
    <reaction evidence="8">
        <text>a 2'-deoxyadenosine in DNA + S-adenosyl-L-methionine = an N(6)-methyl-2'-deoxyadenosine in DNA + S-adenosyl-L-homocysteine + H(+)</text>
        <dbReference type="Rhea" id="RHEA:15197"/>
        <dbReference type="Rhea" id="RHEA-COMP:12418"/>
        <dbReference type="Rhea" id="RHEA-COMP:12419"/>
        <dbReference type="ChEBI" id="CHEBI:15378"/>
        <dbReference type="ChEBI" id="CHEBI:57856"/>
        <dbReference type="ChEBI" id="CHEBI:59789"/>
        <dbReference type="ChEBI" id="CHEBI:90615"/>
        <dbReference type="ChEBI" id="CHEBI:90616"/>
        <dbReference type="EC" id="2.1.1.72"/>
    </reaction>
</comment>
<dbReference type="Pfam" id="PF02384">
    <property type="entry name" value="N6_Mtase"/>
    <property type="match status" value="1"/>
</dbReference>
<keyword evidence="4" id="KW-0808">Transferase</keyword>
<evidence type="ECO:0000256" key="3">
    <source>
        <dbReference type="ARBA" id="ARBA00022603"/>
    </source>
</evidence>
<evidence type="ECO:0000313" key="11">
    <source>
        <dbReference type="EMBL" id="XCS43754.1"/>
    </source>
</evidence>
<evidence type="ECO:0000256" key="1">
    <source>
        <dbReference type="ARBA" id="ARBA00010923"/>
    </source>
</evidence>
<dbReference type="InterPro" id="IPR044946">
    <property type="entry name" value="Restrct_endonuc_typeI_TRD_sf"/>
</dbReference>
<dbReference type="AlphaFoldDB" id="A0AAU8NPC8"/>
<feature type="domain" description="Type I restriction modification DNA specificity" evidence="9">
    <location>
        <begin position="588"/>
        <end position="728"/>
    </location>
</feature>
<proteinExistence type="inferred from homology"/>
<dbReference type="InterPro" id="IPR000055">
    <property type="entry name" value="Restrct_endonuc_typeI_TRD"/>
</dbReference>
<dbReference type="REBASE" id="847695">
    <property type="entry name" value="S.Gpi4ORF1205P"/>
</dbReference>
<keyword evidence="3 11" id="KW-0489">Methyltransferase</keyword>
<gene>
    <name evidence="11" type="ORF">ABZU02_01205</name>
</gene>
<name>A0AAU8NPC8_9BIFI</name>
<dbReference type="PANTHER" id="PTHR42933:SF1">
    <property type="entry name" value="SITE-SPECIFIC DNA-METHYLTRANSFERASE (ADENINE-SPECIFIC)"/>
    <property type="match status" value="1"/>
</dbReference>
<comment type="similarity">
    <text evidence="1">Belongs to the type-I restriction system S methylase family.</text>
</comment>
<dbReference type="InterPro" id="IPR029063">
    <property type="entry name" value="SAM-dependent_MTases_sf"/>
</dbReference>
<keyword evidence="5" id="KW-0949">S-adenosyl-L-methionine</keyword>
<accession>A0AAU8NPC8</accession>
<dbReference type="Gene3D" id="3.40.50.150">
    <property type="entry name" value="Vaccinia Virus protein VP39"/>
    <property type="match status" value="1"/>
</dbReference>
<dbReference type="InterPro" id="IPR003356">
    <property type="entry name" value="DNA_methylase_A-5"/>
</dbReference>
<dbReference type="GO" id="GO:0003677">
    <property type="term" value="F:DNA binding"/>
    <property type="evidence" value="ECO:0007669"/>
    <property type="project" value="UniProtKB-KW"/>
</dbReference>
<dbReference type="Pfam" id="PF01420">
    <property type="entry name" value="Methylase_S"/>
    <property type="match status" value="1"/>
</dbReference>
<reference evidence="11" key="1">
    <citation type="submission" date="2024-06" db="EMBL/GenBank/DDBJ databases">
        <title>Vaginal Lactobacillus fatty acid response mechanisms reveal a metabolite-targeted strategy for bacterial vaginosis treatment.</title>
        <authorList>
            <person name="Zhu M."/>
            <person name="Blainey P.C."/>
            <person name="Bloom S.M."/>
            <person name="Kwon D.S."/>
        </authorList>
    </citation>
    <scope>NUCLEOTIDE SEQUENCE</scope>
    <source>
        <strain evidence="11">0809_588_1_1_BHK4</strain>
    </source>
</reference>
<dbReference type="GO" id="GO:0009307">
    <property type="term" value="P:DNA restriction-modification system"/>
    <property type="evidence" value="ECO:0007669"/>
    <property type="project" value="UniProtKB-KW"/>
</dbReference>
<dbReference type="EC" id="2.1.1.72" evidence="2"/>
<dbReference type="InterPro" id="IPR051537">
    <property type="entry name" value="DNA_Adenine_Mtase"/>
</dbReference>
<dbReference type="Gene3D" id="3.90.220.20">
    <property type="entry name" value="DNA methylase specificity domains"/>
    <property type="match status" value="1"/>
</dbReference>
<evidence type="ECO:0000259" key="10">
    <source>
        <dbReference type="Pfam" id="PF02384"/>
    </source>
</evidence>
<protein>
    <recommendedName>
        <fullName evidence="2">site-specific DNA-methyltransferase (adenine-specific)</fullName>
        <ecNumber evidence="2">2.1.1.72</ecNumber>
    </recommendedName>
</protein>
<dbReference type="SUPFAM" id="SSF53335">
    <property type="entry name" value="S-adenosyl-L-methionine-dependent methyltransferases"/>
    <property type="match status" value="1"/>
</dbReference>
<dbReference type="PANTHER" id="PTHR42933">
    <property type="entry name" value="SLR6095 PROTEIN"/>
    <property type="match status" value="1"/>
</dbReference>
<dbReference type="SUPFAM" id="SSF116734">
    <property type="entry name" value="DNA methylase specificity domain"/>
    <property type="match status" value="1"/>
</dbReference>
<evidence type="ECO:0000256" key="8">
    <source>
        <dbReference type="ARBA" id="ARBA00047942"/>
    </source>
</evidence>
<dbReference type="PRINTS" id="PR00507">
    <property type="entry name" value="N12N6MTFRASE"/>
</dbReference>